<dbReference type="InterPro" id="IPR036188">
    <property type="entry name" value="FAD/NAD-bd_sf"/>
</dbReference>
<dbReference type="STRING" id="439228.SAMN06295920_11722"/>
<dbReference type="Gene3D" id="3.30.9.10">
    <property type="entry name" value="D-Amino Acid Oxidase, subunit A, domain 2"/>
    <property type="match status" value="1"/>
</dbReference>
<proteinExistence type="inferred from homology"/>
<dbReference type="NCBIfam" id="NF008899">
    <property type="entry name" value="PRK12266.1"/>
    <property type="match status" value="1"/>
</dbReference>
<gene>
    <name evidence="9" type="ORF">SAMN06295920_11722</name>
</gene>
<dbReference type="Pfam" id="PF01266">
    <property type="entry name" value="DAO"/>
    <property type="match status" value="1"/>
</dbReference>
<keyword evidence="4" id="KW-0274">FAD</keyword>
<accession>A0A1T5GPF7</accession>
<evidence type="ECO:0000256" key="6">
    <source>
        <dbReference type="RuleBase" id="RU361217"/>
    </source>
</evidence>
<comment type="cofactor">
    <cofactor evidence="1 6">
        <name>FAD</name>
        <dbReference type="ChEBI" id="CHEBI:57692"/>
    </cofactor>
</comment>
<dbReference type="InterPro" id="IPR000447">
    <property type="entry name" value="G3P_DH_FAD-dep"/>
</dbReference>
<dbReference type="GO" id="GO:0004368">
    <property type="term" value="F:glycerol-3-phosphate dehydrogenase (quinone) activity"/>
    <property type="evidence" value="ECO:0007669"/>
    <property type="project" value="UniProtKB-EC"/>
</dbReference>
<dbReference type="InterPro" id="IPR038299">
    <property type="entry name" value="DAO_C_sf"/>
</dbReference>
<dbReference type="InterPro" id="IPR031656">
    <property type="entry name" value="DAO_C"/>
</dbReference>
<dbReference type="GO" id="GO:0009331">
    <property type="term" value="C:glycerol-3-phosphate dehydrogenase (FAD) complex"/>
    <property type="evidence" value="ECO:0007669"/>
    <property type="project" value="UniProtKB-UniRule"/>
</dbReference>
<feature type="domain" description="Alpha-glycerophosphate oxidase C-terminal" evidence="8">
    <location>
        <begin position="389"/>
        <end position="482"/>
    </location>
</feature>
<dbReference type="OrthoDB" id="9766796at2"/>
<name>A0A1T5GPF7_9SPHN</name>
<dbReference type="Gene3D" id="1.10.8.870">
    <property type="entry name" value="Alpha-glycerophosphate oxidase, cap domain"/>
    <property type="match status" value="1"/>
</dbReference>
<dbReference type="PROSITE" id="PS00977">
    <property type="entry name" value="FAD_G3PDH_1"/>
    <property type="match status" value="1"/>
</dbReference>
<dbReference type="PANTHER" id="PTHR11985">
    <property type="entry name" value="GLYCEROL-3-PHOSPHATE DEHYDROGENASE"/>
    <property type="match status" value="1"/>
</dbReference>
<dbReference type="AlphaFoldDB" id="A0A1T5GPF7"/>
<evidence type="ECO:0000256" key="1">
    <source>
        <dbReference type="ARBA" id="ARBA00001974"/>
    </source>
</evidence>
<evidence type="ECO:0000313" key="10">
    <source>
        <dbReference type="Proteomes" id="UP000189818"/>
    </source>
</evidence>
<evidence type="ECO:0000256" key="4">
    <source>
        <dbReference type="ARBA" id="ARBA00022827"/>
    </source>
</evidence>
<dbReference type="Pfam" id="PF16901">
    <property type="entry name" value="DAO_C"/>
    <property type="match status" value="1"/>
</dbReference>
<evidence type="ECO:0000256" key="2">
    <source>
        <dbReference type="ARBA" id="ARBA00007330"/>
    </source>
</evidence>
<evidence type="ECO:0000256" key="5">
    <source>
        <dbReference type="ARBA" id="ARBA00023002"/>
    </source>
</evidence>
<dbReference type="PANTHER" id="PTHR11985:SF15">
    <property type="entry name" value="GLYCEROL-3-PHOSPHATE DEHYDROGENASE, MITOCHONDRIAL"/>
    <property type="match status" value="1"/>
</dbReference>
<sequence>MTSAVDLLIVGGGINGAGIARDAAGRGLSTMLVEQDDLAAHTSSASTKLIHGGLRYLEYHEFRLVRESLQERERLMAIAPHLIAPLDFFLPHAAGQRPAWMIRAGLFLYDHLARRRRLPGSRAVTAPHHPGFAVLKPGYRRGFTYADCRVDDSRLVVLNALDAAERGASIRSYTRLLSARRAGSVWRAEIEDRASGARTAVAARAIVNAAGPWVSELLEARLGRHDAGRIRLVKGSHIIVPRRFEGDYAFILQNPDGRILFAIPYQDRFTLIGTTDIPYDGHPADVAISEEEVAYLCANISGYFRTPVTPADVVHSFSGLRALHDDGATNASAVTRDYLLTLDGGGEEPPLLSVFGGKITTYRRLAEHAMAKLLPALGRPLIPGWSGRAPLPGGDMGDGRFDLWSDELVARHPGLPPALLRRLGKAYGTRVETLLGGAATIDDLGADLGGGLTEAEVDYLAVHEWARQPDDILWRRSKLGLHVPPGTAARVAQRLGREAAPPVPQQGKNP</sequence>
<dbReference type="Proteomes" id="UP000189818">
    <property type="component" value="Unassembled WGS sequence"/>
</dbReference>
<organism evidence="9 10">
    <name type="scientific">Rhizorhabdus histidinilytica</name>
    <dbReference type="NCBI Taxonomy" id="439228"/>
    <lineage>
        <taxon>Bacteria</taxon>
        <taxon>Pseudomonadati</taxon>
        <taxon>Pseudomonadota</taxon>
        <taxon>Alphaproteobacteria</taxon>
        <taxon>Sphingomonadales</taxon>
        <taxon>Sphingomonadaceae</taxon>
        <taxon>Rhizorhabdus</taxon>
    </lineage>
</organism>
<keyword evidence="5 6" id="KW-0560">Oxidoreductase</keyword>
<dbReference type="EC" id="1.1.5.3" evidence="6"/>
<dbReference type="SUPFAM" id="SSF51905">
    <property type="entry name" value="FAD/NAD(P)-binding domain"/>
    <property type="match status" value="1"/>
</dbReference>
<dbReference type="NCBIfam" id="NF009906">
    <property type="entry name" value="PRK13369.1"/>
    <property type="match status" value="1"/>
</dbReference>
<comment type="catalytic activity">
    <reaction evidence="6">
        <text>a quinone + sn-glycerol 3-phosphate = dihydroxyacetone phosphate + a quinol</text>
        <dbReference type="Rhea" id="RHEA:18977"/>
        <dbReference type="ChEBI" id="CHEBI:24646"/>
        <dbReference type="ChEBI" id="CHEBI:57597"/>
        <dbReference type="ChEBI" id="CHEBI:57642"/>
        <dbReference type="ChEBI" id="CHEBI:132124"/>
        <dbReference type="EC" id="1.1.5.3"/>
    </reaction>
</comment>
<evidence type="ECO:0000259" key="8">
    <source>
        <dbReference type="Pfam" id="PF16901"/>
    </source>
</evidence>
<dbReference type="PRINTS" id="PR01001">
    <property type="entry name" value="FADG3PDH"/>
</dbReference>
<comment type="similarity">
    <text evidence="2 6">Belongs to the FAD-dependent glycerol-3-phosphate dehydrogenase family.</text>
</comment>
<evidence type="ECO:0000256" key="3">
    <source>
        <dbReference type="ARBA" id="ARBA00022630"/>
    </source>
</evidence>
<reference evidence="10" key="1">
    <citation type="submission" date="2017-02" db="EMBL/GenBank/DDBJ databases">
        <authorList>
            <person name="Varghese N."/>
            <person name="Submissions S."/>
        </authorList>
    </citation>
    <scope>NUCLEOTIDE SEQUENCE [LARGE SCALE GENOMIC DNA]</scope>
    <source>
        <strain evidence="10">UM2</strain>
    </source>
</reference>
<evidence type="ECO:0000313" key="9">
    <source>
        <dbReference type="EMBL" id="SKC10261.1"/>
    </source>
</evidence>
<keyword evidence="3 6" id="KW-0285">Flavoprotein</keyword>
<feature type="domain" description="FAD dependent oxidoreductase" evidence="7">
    <location>
        <begin position="6"/>
        <end position="362"/>
    </location>
</feature>
<keyword evidence="10" id="KW-1185">Reference proteome</keyword>
<dbReference type="InterPro" id="IPR006076">
    <property type="entry name" value="FAD-dep_OxRdtase"/>
</dbReference>
<dbReference type="RefSeq" id="WP_079650813.1">
    <property type="nucleotide sequence ID" value="NZ_FUYM01000017.1"/>
</dbReference>
<protein>
    <recommendedName>
        <fullName evidence="6">Glycerol-3-phosphate dehydrogenase</fullName>
        <ecNumber evidence="6">1.1.5.3</ecNumber>
    </recommendedName>
</protein>
<dbReference type="Gene3D" id="3.50.50.60">
    <property type="entry name" value="FAD/NAD(P)-binding domain"/>
    <property type="match status" value="1"/>
</dbReference>
<dbReference type="EMBL" id="FUYM01000017">
    <property type="protein sequence ID" value="SKC10261.1"/>
    <property type="molecule type" value="Genomic_DNA"/>
</dbReference>
<evidence type="ECO:0000259" key="7">
    <source>
        <dbReference type="Pfam" id="PF01266"/>
    </source>
</evidence>
<dbReference type="PROSITE" id="PS00978">
    <property type="entry name" value="FAD_G3PDH_2"/>
    <property type="match status" value="1"/>
</dbReference>
<dbReference type="GO" id="GO:0046168">
    <property type="term" value="P:glycerol-3-phosphate catabolic process"/>
    <property type="evidence" value="ECO:0007669"/>
    <property type="project" value="TreeGrafter"/>
</dbReference>